<dbReference type="Pfam" id="PF00831">
    <property type="entry name" value="Ribosomal_L29"/>
    <property type="match status" value="1"/>
</dbReference>
<dbReference type="GO" id="GO:0005840">
    <property type="term" value="C:ribosome"/>
    <property type="evidence" value="ECO:0007669"/>
    <property type="project" value="UniProtKB-KW"/>
</dbReference>
<comment type="similarity">
    <text evidence="1 5">Belongs to the universal ribosomal protein uL29 family.</text>
</comment>
<name>A0A1G2KX30_9BACT</name>
<dbReference type="NCBIfam" id="TIGR00012">
    <property type="entry name" value="L29"/>
    <property type="match status" value="1"/>
</dbReference>
<dbReference type="GO" id="GO:0003735">
    <property type="term" value="F:structural constituent of ribosome"/>
    <property type="evidence" value="ECO:0007669"/>
    <property type="project" value="InterPro"/>
</dbReference>
<sequence length="64" mass="7402">MKMKELRGKLPEDLTMLLGERVGRLAELRFLMAQKKIKNVRETGAVRRDVARILTILKMLTPHS</sequence>
<protein>
    <recommendedName>
        <fullName evidence="4 5">Large ribosomal subunit protein uL29</fullName>
    </recommendedName>
</protein>
<dbReference type="InterPro" id="IPR001854">
    <property type="entry name" value="Ribosomal_uL29"/>
</dbReference>
<evidence type="ECO:0000256" key="2">
    <source>
        <dbReference type="ARBA" id="ARBA00022980"/>
    </source>
</evidence>
<evidence type="ECO:0000256" key="4">
    <source>
        <dbReference type="ARBA" id="ARBA00035204"/>
    </source>
</evidence>
<evidence type="ECO:0000313" key="6">
    <source>
        <dbReference type="EMBL" id="OHA02979.1"/>
    </source>
</evidence>
<dbReference type="GO" id="GO:1990904">
    <property type="term" value="C:ribonucleoprotein complex"/>
    <property type="evidence" value="ECO:0007669"/>
    <property type="project" value="UniProtKB-KW"/>
</dbReference>
<proteinExistence type="inferred from homology"/>
<keyword evidence="2 5" id="KW-0689">Ribosomal protein</keyword>
<accession>A0A1G2KX30</accession>
<gene>
    <name evidence="5" type="primary">rpmC</name>
    <name evidence="6" type="ORF">A3J58_02040</name>
</gene>
<dbReference type="STRING" id="1802274.A3J58_02040"/>
<organism evidence="6 7">
    <name type="scientific">Candidatus Sungbacteria bacterium RIFCSPHIGHO2_02_FULL_52_23</name>
    <dbReference type="NCBI Taxonomy" id="1802274"/>
    <lineage>
        <taxon>Bacteria</taxon>
        <taxon>Candidatus Sungiibacteriota</taxon>
    </lineage>
</organism>
<keyword evidence="3 5" id="KW-0687">Ribonucleoprotein</keyword>
<dbReference type="HAMAP" id="MF_00374">
    <property type="entry name" value="Ribosomal_uL29"/>
    <property type="match status" value="1"/>
</dbReference>
<comment type="caution">
    <text evidence="6">The sequence shown here is derived from an EMBL/GenBank/DDBJ whole genome shotgun (WGS) entry which is preliminary data.</text>
</comment>
<dbReference type="EMBL" id="MHQM01000034">
    <property type="protein sequence ID" value="OHA02979.1"/>
    <property type="molecule type" value="Genomic_DNA"/>
</dbReference>
<evidence type="ECO:0000256" key="5">
    <source>
        <dbReference type="HAMAP-Rule" id="MF_00374"/>
    </source>
</evidence>
<dbReference type="AlphaFoldDB" id="A0A1G2KX30"/>
<evidence type="ECO:0000256" key="3">
    <source>
        <dbReference type="ARBA" id="ARBA00023274"/>
    </source>
</evidence>
<reference evidence="6 7" key="1">
    <citation type="journal article" date="2016" name="Nat. Commun.">
        <title>Thousands of microbial genomes shed light on interconnected biogeochemical processes in an aquifer system.</title>
        <authorList>
            <person name="Anantharaman K."/>
            <person name="Brown C.T."/>
            <person name="Hug L.A."/>
            <person name="Sharon I."/>
            <person name="Castelle C.J."/>
            <person name="Probst A.J."/>
            <person name="Thomas B.C."/>
            <person name="Singh A."/>
            <person name="Wilkins M.J."/>
            <person name="Karaoz U."/>
            <person name="Brodie E.L."/>
            <person name="Williams K.H."/>
            <person name="Hubbard S.S."/>
            <person name="Banfield J.F."/>
        </authorList>
    </citation>
    <scope>NUCLEOTIDE SEQUENCE [LARGE SCALE GENOMIC DNA]</scope>
</reference>
<evidence type="ECO:0000313" key="7">
    <source>
        <dbReference type="Proteomes" id="UP000178510"/>
    </source>
</evidence>
<dbReference type="InterPro" id="IPR036049">
    <property type="entry name" value="Ribosomal_uL29_sf"/>
</dbReference>
<dbReference type="SUPFAM" id="SSF46561">
    <property type="entry name" value="Ribosomal protein L29 (L29p)"/>
    <property type="match status" value="1"/>
</dbReference>
<evidence type="ECO:0000256" key="1">
    <source>
        <dbReference type="ARBA" id="ARBA00009254"/>
    </source>
</evidence>
<dbReference type="Gene3D" id="1.10.287.310">
    <property type="match status" value="1"/>
</dbReference>
<dbReference type="Proteomes" id="UP000178510">
    <property type="component" value="Unassembled WGS sequence"/>
</dbReference>
<dbReference type="GO" id="GO:0006412">
    <property type="term" value="P:translation"/>
    <property type="evidence" value="ECO:0007669"/>
    <property type="project" value="UniProtKB-UniRule"/>
</dbReference>